<dbReference type="Proteomes" id="UP001148838">
    <property type="component" value="Unassembled WGS sequence"/>
</dbReference>
<accession>A0ABQ8S623</accession>
<dbReference type="PROSITE" id="PS50848">
    <property type="entry name" value="START"/>
    <property type="match status" value="1"/>
</dbReference>
<evidence type="ECO:0000313" key="3">
    <source>
        <dbReference type="Proteomes" id="UP001148838"/>
    </source>
</evidence>
<protein>
    <recommendedName>
        <fullName evidence="1">START domain-containing protein</fullName>
    </recommendedName>
</protein>
<sequence>MAGLCEGGNEPPGSLKAKQMDVGVVKVAEDKDFEKLKKLVDDHSGWKLDYNKSGTKVWTRSIPNTNFKMIKLYSPRRAKAVQPPIGIMSTCLGRGEQSANWYDVTYVQHTIANLLRTRGWEIHEEIHRVSEDDSHKRVDIIAINRRTQRAVVLDPTICFERDTNQALQINDDKRAKYICTTFGDVNPHQIYDVLHDPDYRKVWDQHMIESHDIGCLNPNNDVGYYASELQ</sequence>
<dbReference type="PANTHER" id="PTHR19308:SF14">
    <property type="entry name" value="START DOMAIN-CONTAINING PROTEIN"/>
    <property type="match status" value="1"/>
</dbReference>
<dbReference type="PANTHER" id="PTHR19308">
    <property type="entry name" value="PHOSPHATIDYLCHOLINE TRANSFER PROTEIN"/>
    <property type="match status" value="1"/>
</dbReference>
<organism evidence="2 3">
    <name type="scientific">Periplaneta americana</name>
    <name type="common">American cockroach</name>
    <name type="synonym">Blatta americana</name>
    <dbReference type="NCBI Taxonomy" id="6978"/>
    <lineage>
        <taxon>Eukaryota</taxon>
        <taxon>Metazoa</taxon>
        <taxon>Ecdysozoa</taxon>
        <taxon>Arthropoda</taxon>
        <taxon>Hexapoda</taxon>
        <taxon>Insecta</taxon>
        <taxon>Pterygota</taxon>
        <taxon>Neoptera</taxon>
        <taxon>Polyneoptera</taxon>
        <taxon>Dictyoptera</taxon>
        <taxon>Blattodea</taxon>
        <taxon>Blattoidea</taxon>
        <taxon>Blattidae</taxon>
        <taxon>Blattinae</taxon>
        <taxon>Periplaneta</taxon>
    </lineage>
</organism>
<dbReference type="InterPro" id="IPR051213">
    <property type="entry name" value="START_lipid_transfer"/>
</dbReference>
<dbReference type="InterPro" id="IPR023393">
    <property type="entry name" value="START-like_dom_sf"/>
</dbReference>
<evidence type="ECO:0000313" key="2">
    <source>
        <dbReference type="EMBL" id="KAJ4429195.1"/>
    </source>
</evidence>
<name>A0ABQ8S623_PERAM</name>
<reference evidence="2 3" key="1">
    <citation type="journal article" date="2022" name="Allergy">
        <title>Genome assembly and annotation of Periplaneta americana reveal a comprehensive cockroach allergen profile.</title>
        <authorList>
            <person name="Wang L."/>
            <person name="Xiong Q."/>
            <person name="Saelim N."/>
            <person name="Wang L."/>
            <person name="Nong W."/>
            <person name="Wan A.T."/>
            <person name="Shi M."/>
            <person name="Liu X."/>
            <person name="Cao Q."/>
            <person name="Hui J.H.L."/>
            <person name="Sookrung N."/>
            <person name="Leung T.F."/>
            <person name="Tungtrongchitr A."/>
            <person name="Tsui S.K.W."/>
        </authorList>
    </citation>
    <scope>NUCLEOTIDE SEQUENCE [LARGE SCALE GENOMIC DNA]</scope>
    <source>
        <strain evidence="2">PWHHKU_190912</strain>
    </source>
</reference>
<dbReference type="InterPro" id="IPR002913">
    <property type="entry name" value="START_lipid-bd_dom"/>
</dbReference>
<keyword evidence="3" id="KW-1185">Reference proteome</keyword>
<comment type="caution">
    <text evidence="2">The sequence shown here is derived from an EMBL/GenBank/DDBJ whole genome shotgun (WGS) entry which is preliminary data.</text>
</comment>
<gene>
    <name evidence="2" type="ORF">ANN_26198</name>
</gene>
<dbReference type="Gene3D" id="3.30.530.20">
    <property type="match status" value="1"/>
</dbReference>
<proteinExistence type="predicted"/>
<feature type="domain" description="START" evidence="1">
    <location>
        <begin position="119"/>
        <end position="230"/>
    </location>
</feature>
<dbReference type="SUPFAM" id="SSF55961">
    <property type="entry name" value="Bet v1-like"/>
    <property type="match status" value="2"/>
</dbReference>
<evidence type="ECO:0000259" key="1">
    <source>
        <dbReference type="PROSITE" id="PS50848"/>
    </source>
</evidence>
<dbReference type="EMBL" id="JAJSOF020000036">
    <property type="protein sequence ID" value="KAJ4429195.1"/>
    <property type="molecule type" value="Genomic_DNA"/>
</dbReference>